<protein>
    <submittedName>
        <fullName evidence="1">Uncharacterized protein</fullName>
    </submittedName>
</protein>
<reference evidence="1 2" key="1">
    <citation type="submission" date="2019-03" db="EMBL/GenBank/DDBJ databases">
        <title>Genomic Encyclopedia of Type Strains, Phase IV (KMG-IV): sequencing the most valuable type-strain genomes for metagenomic binning, comparative biology and taxonomic classification.</title>
        <authorList>
            <person name="Goeker M."/>
        </authorList>
    </citation>
    <scope>NUCLEOTIDE SEQUENCE [LARGE SCALE GENOMIC DNA]</scope>
    <source>
        <strain evidence="1 2">DSM 103236</strain>
    </source>
</reference>
<name>A0A4R2HPY6_9SPHI</name>
<comment type="caution">
    <text evidence="1">The sequence shown here is derived from an EMBL/GenBank/DDBJ whole genome shotgun (WGS) entry which is preliminary data.</text>
</comment>
<accession>A0A4R2HPY6</accession>
<sequence length="49" mass="5946">MDIFFYYLFVLTTLPILRIQLAKFQRPKAWQNFASLDVDLVWLVRWLVG</sequence>
<dbReference type="EMBL" id="SLWO01000001">
    <property type="protein sequence ID" value="TCO30711.1"/>
    <property type="molecule type" value="Genomic_DNA"/>
</dbReference>
<evidence type="ECO:0000313" key="2">
    <source>
        <dbReference type="Proteomes" id="UP000295684"/>
    </source>
</evidence>
<gene>
    <name evidence="1" type="ORF">EV200_101146</name>
</gene>
<evidence type="ECO:0000313" key="1">
    <source>
        <dbReference type="EMBL" id="TCO30711.1"/>
    </source>
</evidence>
<dbReference type="Proteomes" id="UP000295684">
    <property type="component" value="Unassembled WGS sequence"/>
</dbReference>
<dbReference type="AlphaFoldDB" id="A0A4R2HPY6"/>
<proteinExistence type="predicted"/>
<organism evidence="1 2">
    <name type="scientific">Pedobacter psychrotolerans</name>
    <dbReference type="NCBI Taxonomy" id="1843235"/>
    <lineage>
        <taxon>Bacteria</taxon>
        <taxon>Pseudomonadati</taxon>
        <taxon>Bacteroidota</taxon>
        <taxon>Sphingobacteriia</taxon>
        <taxon>Sphingobacteriales</taxon>
        <taxon>Sphingobacteriaceae</taxon>
        <taxon>Pedobacter</taxon>
    </lineage>
</organism>